<sequence length="245" mass="27987">MWLWPLPRLKGDTRCCSAGPVQGCDLLENYGNLVFVGLLSSKPKLITQLDGRAMDGSIRGSIRYLCRTLQTLQGMRIPVLRKYKYLPILGKKKTYFRLQNQAQGTLIRAVCFLKIWLTCVVPHSAWSLMLLPGDQTRPEVDPTTSDTLSSLGSSQEGENSYQEQLWMQEPHGKPAAFQKHPWKTWRASSSICLRMEDFPVRSQTCSTPLLSNIGRKERTEASKQEDEGKQTKRKEEERRKEGKKQ</sequence>
<dbReference type="RefSeq" id="XP_054937158.1">
    <property type="nucleotide sequence ID" value="XM_055081183.1"/>
</dbReference>
<feature type="region of interest" description="Disordered" evidence="1">
    <location>
        <begin position="137"/>
        <end position="163"/>
    </location>
</feature>
<evidence type="ECO:0000313" key="5">
    <source>
        <dbReference type="RefSeq" id="XP_054937157.1"/>
    </source>
</evidence>
<organism evidence="2 5">
    <name type="scientific">Physeter macrocephalus</name>
    <name type="common">Sperm whale</name>
    <name type="synonym">Physeter catodon</name>
    <dbReference type="NCBI Taxonomy" id="9755"/>
    <lineage>
        <taxon>Eukaryota</taxon>
        <taxon>Metazoa</taxon>
        <taxon>Chordata</taxon>
        <taxon>Craniata</taxon>
        <taxon>Vertebrata</taxon>
        <taxon>Euteleostomi</taxon>
        <taxon>Mammalia</taxon>
        <taxon>Eutheria</taxon>
        <taxon>Laurasiatheria</taxon>
        <taxon>Artiodactyla</taxon>
        <taxon>Whippomorpha</taxon>
        <taxon>Cetacea</taxon>
        <taxon>Odontoceti</taxon>
        <taxon>Physeteridae</taxon>
        <taxon>Physeter</taxon>
    </lineage>
</organism>
<protein>
    <submittedName>
        <fullName evidence="3 4">Zinc finger protein 485 isoform X1</fullName>
    </submittedName>
</protein>
<proteinExistence type="predicted"/>
<feature type="compositionally biased region" description="Low complexity" evidence="1">
    <location>
        <begin position="143"/>
        <end position="154"/>
    </location>
</feature>
<dbReference type="RefSeq" id="XP_054937157.1">
    <property type="nucleotide sequence ID" value="XM_055081182.1"/>
</dbReference>
<feature type="region of interest" description="Disordered" evidence="1">
    <location>
        <begin position="205"/>
        <end position="245"/>
    </location>
</feature>
<dbReference type="RefSeq" id="XP_054937156.1">
    <property type="nucleotide sequence ID" value="XM_055081181.1"/>
</dbReference>
<keyword evidence="2" id="KW-1185">Reference proteome</keyword>
<gene>
    <name evidence="3 4 5 6" type="primary">ZNF485</name>
</gene>
<feature type="compositionally biased region" description="Basic and acidic residues" evidence="1">
    <location>
        <begin position="214"/>
        <end position="245"/>
    </location>
</feature>
<name>A0A9W2WD73_PHYMC</name>
<dbReference type="KEGG" id="pcad:102974186"/>
<evidence type="ECO:0000313" key="2">
    <source>
        <dbReference type="Proteomes" id="UP000248484"/>
    </source>
</evidence>
<dbReference type="CTD" id="220992"/>
<dbReference type="RefSeq" id="XP_054937155.1">
    <property type="nucleotide sequence ID" value="XM_055081180.1"/>
</dbReference>
<accession>A0A9W2WD73</accession>
<evidence type="ECO:0000313" key="6">
    <source>
        <dbReference type="RefSeq" id="XP_054937158.1"/>
    </source>
</evidence>
<evidence type="ECO:0000313" key="4">
    <source>
        <dbReference type="RefSeq" id="XP_054937156.1"/>
    </source>
</evidence>
<evidence type="ECO:0000256" key="1">
    <source>
        <dbReference type="SAM" id="MobiDB-lite"/>
    </source>
</evidence>
<dbReference type="GeneID" id="102974186"/>
<dbReference type="Proteomes" id="UP000248484">
    <property type="component" value="Chromosome 20"/>
</dbReference>
<evidence type="ECO:0000313" key="3">
    <source>
        <dbReference type="RefSeq" id="XP_054937155.1"/>
    </source>
</evidence>
<dbReference type="AlphaFoldDB" id="A0A9W2WD73"/>
<reference evidence="3 4" key="1">
    <citation type="submission" date="2025-04" db="UniProtKB">
        <authorList>
            <consortium name="RefSeq"/>
        </authorList>
    </citation>
    <scope>IDENTIFICATION</scope>
    <source>
        <tissue evidence="3 4">Muscle</tissue>
    </source>
</reference>